<dbReference type="PIRSF" id="PIRSF037090">
    <property type="entry name" value="Iontro_Glu-like_rcpt_pln"/>
    <property type="match status" value="1"/>
</dbReference>
<evidence type="ECO:0000256" key="12">
    <source>
        <dbReference type="ARBA" id="ARBA00023303"/>
    </source>
</evidence>
<feature type="chain" id="PRO_5013100834" description="Glutamate receptor" evidence="15">
    <location>
        <begin position="27"/>
        <end position="835"/>
    </location>
</feature>
<dbReference type="AlphaFoldDB" id="A0A251U7Z5"/>
<dbReference type="OrthoDB" id="5984008at2759"/>
<dbReference type="Gene3D" id="1.10.287.70">
    <property type="match status" value="1"/>
</dbReference>
<feature type="signal peptide" evidence="15">
    <location>
        <begin position="1"/>
        <end position="26"/>
    </location>
</feature>
<dbReference type="SUPFAM" id="SSF53822">
    <property type="entry name" value="Periplasmic binding protein-like I"/>
    <property type="match status" value="1"/>
</dbReference>
<evidence type="ECO:0000256" key="8">
    <source>
        <dbReference type="ARBA" id="ARBA00023136"/>
    </source>
</evidence>
<evidence type="ECO:0000256" key="1">
    <source>
        <dbReference type="ARBA" id="ARBA00004141"/>
    </source>
</evidence>
<evidence type="ECO:0000256" key="9">
    <source>
        <dbReference type="ARBA" id="ARBA00023170"/>
    </source>
</evidence>
<evidence type="ECO:0000256" key="15">
    <source>
        <dbReference type="SAM" id="SignalP"/>
    </source>
</evidence>
<dbReference type="GO" id="GO:0015276">
    <property type="term" value="F:ligand-gated monoatomic ion channel activity"/>
    <property type="evidence" value="ECO:0000318"/>
    <property type="project" value="GO_Central"/>
</dbReference>
<feature type="domain" description="Ionotropic glutamate receptor C-terminal" evidence="16">
    <location>
        <begin position="434"/>
        <end position="756"/>
    </location>
</feature>
<feature type="transmembrane region" description="Helical" evidence="14">
    <location>
        <begin position="556"/>
        <end position="574"/>
    </location>
</feature>
<dbReference type="Pfam" id="PF01094">
    <property type="entry name" value="ANF_receptor"/>
    <property type="match status" value="1"/>
</dbReference>
<dbReference type="InterPro" id="IPR015683">
    <property type="entry name" value="Ionotropic_Glu_rcpt"/>
</dbReference>
<dbReference type="InterPro" id="IPR044440">
    <property type="entry name" value="GABAb_receptor_plant_PBP1"/>
</dbReference>
<reference evidence="18" key="2">
    <citation type="submission" date="2017-02" db="EMBL/GenBank/DDBJ databases">
        <title>Sunflower complete genome.</title>
        <authorList>
            <person name="Langlade N."/>
            <person name="Munos S."/>
        </authorList>
    </citation>
    <scope>NUCLEOTIDE SEQUENCE [LARGE SCALE GENOMIC DNA]</scope>
    <source>
        <tissue evidence="18">Leaves</tissue>
    </source>
</reference>
<accession>A0A251U7Z5</accession>
<dbReference type="CDD" id="cd19990">
    <property type="entry name" value="PBP1_GABAb_receptor_plant"/>
    <property type="match status" value="1"/>
</dbReference>
<feature type="transmembrane region" description="Helical" evidence="14">
    <location>
        <begin position="616"/>
        <end position="634"/>
    </location>
</feature>
<protein>
    <recommendedName>
        <fullName evidence="13">Glutamate receptor</fullName>
    </recommendedName>
</protein>
<evidence type="ECO:0000256" key="2">
    <source>
        <dbReference type="ARBA" id="ARBA00008685"/>
    </source>
</evidence>
<keyword evidence="8 13" id="KW-0472">Membrane</keyword>
<reference evidence="17 19" key="1">
    <citation type="journal article" date="2017" name="Nature">
        <title>The sunflower genome provides insights into oil metabolism, flowering and Asterid evolution.</title>
        <authorList>
            <person name="Badouin H."/>
            <person name="Gouzy J."/>
            <person name="Grassa C.J."/>
            <person name="Murat F."/>
            <person name="Staton S.E."/>
            <person name="Cottret L."/>
            <person name="Lelandais-Briere C."/>
            <person name="Owens G.L."/>
            <person name="Carrere S."/>
            <person name="Mayjonade B."/>
            <person name="Legrand L."/>
            <person name="Gill N."/>
            <person name="Kane N.C."/>
            <person name="Bowers J.E."/>
            <person name="Hubner S."/>
            <person name="Bellec A."/>
            <person name="Berard A."/>
            <person name="Berges H."/>
            <person name="Blanchet N."/>
            <person name="Boniface M.C."/>
            <person name="Brunel D."/>
            <person name="Catrice O."/>
            <person name="Chaidir N."/>
            <person name="Claudel C."/>
            <person name="Donnadieu C."/>
            <person name="Faraut T."/>
            <person name="Fievet G."/>
            <person name="Helmstetter N."/>
            <person name="King M."/>
            <person name="Knapp S.J."/>
            <person name="Lai Z."/>
            <person name="Le Paslier M.C."/>
            <person name="Lippi Y."/>
            <person name="Lorenzon L."/>
            <person name="Mandel J.R."/>
            <person name="Marage G."/>
            <person name="Marchand G."/>
            <person name="Marquand E."/>
            <person name="Bret-Mestries E."/>
            <person name="Morien E."/>
            <person name="Nambeesan S."/>
            <person name="Nguyen T."/>
            <person name="Pegot-Espagnet P."/>
            <person name="Pouilly N."/>
            <person name="Raftis F."/>
            <person name="Sallet E."/>
            <person name="Schiex T."/>
            <person name="Thomas J."/>
            <person name="Vandecasteele C."/>
            <person name="Vares D."/>
            <person name="Vear F."/>
            <person name="Vautrin S."/>
            <person name="Crespi M."/>
            <person name="Mangin B."/>
            <person name="Burke J.M."/>
            <person name="Salse J."/>
            <person name="Munos S."/>
            <person name="Vincourt P."/>
            <person name="Rieseberg L.H."/>
            <person name="Langlade N.B."/>
        </authorList>
    </citation>
    <scope>NUCLEOTIDE SEQUENCE [LARGE SCALE GENOMIC DNA]</scope>
    <source>
        <strain evidence="19">cv. SF193</strain>
        <tissue evidence="17">Leaves</tissue>
    </source>
</reference>
<keyword evidence="4 14" id="KW-0812">Transmembrane</keyword>
<dbReference type="GO" id="GO:0038023">
    <property type="term" value="F:signaling receptor activity"/>
    <property type="evidence" value="ECO:0000318"/>
    <property type="project" value="GO_Central"/>
</dbReference>
<reference evidence="17" key="3">
    <citation type="submission" date="2020-06" db="EMBL/GenBank/DDBJ databases">
        <title>Helianthus annuus Genome sequencing and assembly Release 2.</title>
        <authorList>
            <person name="Gouzy J."/>
            <person name="Langlade N."/>
            <person name="Munos S."/>
        </authorList>
    </citation>
    <scope>NUCLEOTIDE SEQUENCE</scope>
    <source>
        <tissue evidence="17">Leaves</tissue>
    </source>
</reference>
<dbReference type="InParanoid" id="A0A251U7Z5"/>
<keyword evidence="3 13" id="KW-0813">Transport</keyword>
<dbReference type="SMART" id="SM00079">
    <property type="entry name" value="PBPe"/>
    <property type="match status" value="1"/>
</dbReference>
<evidence type="ECO:0000256" key="13">
    <source>
        <dbReference type="PIRNR" id="PIRNR037090"/>
    </source>
</evidence>
<dbReference type="Gene3D" id="3.40.190.10">
    <property type="entry name" value="Periplasmic binding protein-like II"/>
    <property type="match status" value="2"/>
</dbReference>
<keyword evidence="19" id="KW-1185">Reference proteome</keyword>
<evidence type="ECO:0000256" key="10">
    <source>
        <dbReference type="ARBA" id="ARBA00023180"/>
    </source>
</evidence>
<proteinExistence type="inferred from homology"/>
<dbReference type="Proteomes" id="UP000215914">
    <property type="component" value="Chromosome 8"/>
</dbReference>
<evidence type="ECO:0000313" key="17">
    <source>
        <dbReference type="EMBL" id="KAF5796156.1"/>
    </source>
</evidence>
<dbReference type="GO" id="GO:0005886">
    <property type="term" value="C:plasma membrane"/>
    <property type="evidence" value="ECO:0000318"/>
    <property type="project" value="GO_Central"/>
</dbReference>
<evidence type="ECO:0000256" key="14">
    <source>
        <dbReference type="SAM" id="Phobius"/>
    </source>
</evidence>
<dbReference type="Gramene" id="mRNA:HanXRQr2_Chr08g0348121">
    <property type="protein sequence ID" value="mRNA:HanXRQr2_Chr08g0348121"/>
    <property type="gene ID" value="HanXRQr2_Chr08g0348121"/>
</dbReference>
<dbReference type="InterPro" id="IPR001828">
    <property type="entry name" value="ANF_lig-bd_rcpt"/>
</dbReference>
<dbReference type="SUPFAM" id="SSF53850">
    <property type="entry name" value="Periplasmic binding protein-like II"/>
    <property type="match status" value="1"/>
</dbReference>
<dbReference type="Pfam" id="PF10613">
    <property type="entry name" value="Lig_chan-Glu_bd"/>
    <property type="match status" value="1"/>
</dbReference>
<sequence length="835" mass="93636">METRRLKQTAYSFMILMLSFQTRVTAQDIVSHKEMQVGVILDMGSGVGKVIYRSITMAISDFYKANPHYITRIVFNTTDTKGEPLIALYAALELLENTKVQAIIGPDPTVEARFLEGLEEKASVPILSFSPSLFSNQNPYLVQIAQDETIQFKAIAAMIQSFELKNVVLICEDTADGRDMANYIIIAFHDKNIHVTYTSQISTAASDEQIREEFYKFQHMQTTTFVMHARPSLASDIFSMAKEVGMMGEGYVWIVTSKTTNFLNFMNDDALESMQGVVGFKSYFPKSRKLHKFVSKWQKEYYGSNPFKEFQVVGFNGILAYDAVYALAMAVEKVHTKVTGASLLNQMLGIKFQGLGGEFKLMNGRTVSNPIEVINVIGKGDRRVGFWMVSGEFVKEIGKTNSSSNSGLEHIIFPGGTTSILKHRRLLMKGKKLRIIVPGFGVFPNLIKMAVDHRTNQPMLSGFCGDVFNTALNALNYGLDLEFTTYPYVEGRAYSDLIDKIYLKEFDAAIGDITISSNRSRYVDFTIPFSDTGVGTITRNAKRSIWIFLDPLSSNLWLTSGGFFLILGFVIWFIEHRINEEFQGSTIQQTGTALWFAFSTLVFAHREKLKSNLSRFVVMVWVFVVLVLTSSYTATLSSLLTVQEIASNGGRVQLPSVSYELLNRSAKLKSPADYARVLRSGSVGAVIDEILYVKTFISLYPAAEFSLVATSKSTITNGFAFVFQKDSPLTREMSIEIAKLREDGTLKALEEKWLKQPSSLISEDVSAPTQNSLDLYGFRGLFLTSALSMALALLVSMVYLLHEKYWRGKNKMEILRSVLRRSHVQSQESDTEPTI</sequence>
<keyword evidence="5 15" id="KW-0732">Signal</keyword>
<evidence type="ECO:0000256" key="5">
    <source>
        <dbReference type="ARBA" id="ARBA00022729"/>
    </source>
</evidence>
<comment type="subcellular location">
    <subcellularLocation>
        <location evidence="1">Membrane</location>
        <topology evidence="1">Multi-pass membrane protein</topology>
    </subcellularLocation>
</comment>
<keyword evidence="12 13" id="KW-0407">Ion channel</keyword>
<evidence type="ECO:0000256" key="4">
    <source>
        <dbReference type="ARBA" id="ARBA00022692"/>
    </source>
</evidence>
<dbReference type="Pfam" id="PF00060">
    <property type="entry name" value="Lig_chan"/>
    <property type="match status" value="1"/>
</dbReference>
<evidence type="ECO:0000256" key="6">
    <source>
        <dbReference type="ARBA" id="ARBA00022989"/>
    </source>
</evidence>
<dbReference type="FunFam" id="1.10.287.70:FF:000037">
    <property type="entry name" value="Glutamate receptor"/>
    <property type="match status" value="1"/>
</dbReference>
<dbReference type="OMA" id="NEMANGW"/>
<organism evidence="18 19">
    <name type="scientific">Helianthus annuus</name>
    <name type="common">Common sunflower</name>
    <dbReference type="NCBI Taxonomy" id="4232"/>
    <lineage>
        <taxon>Eukaryota</taxon>
        <taxon>Viridiplantae</taxon>
        <taxon>Streptophyta</taxon>
        <taxon>Embryophyta</taxon>
        <taxon>Tracheophyta</taxon>
        <taxon>Spermatophyta</taxon>
        <taxon>Magnoliopsida</taxon>
        <taxon>eudicotyledons</taxon>
        <taxon>Gunneridae</taxon>
        <taxon>Pentapetalae</taxon>
        <taxon>asterids</taxon>
        <taxon>campanulids</taxon>
        <taxon>Asterales</taxon>
        <taxon>Asteraceae</taxon>
        <taxon>Asteroideae</taxon>
        <taxon>Heliantheae alliance</taxon>
        <taxon>Heliantheae</taxon>
        <taxon>Helianthus</taxon>
    </lineage>
</organism>
<keyword evidence="7 13" id="KW-0406">Ion transport</keyword>
<gene>
    <name evidence="18" type="primary">ATGLR1.4</name>
    <name evidence="18" type="ORF">HannXRQ_Chr08g0231811</name>
    <name evidence="17" type="ORF">HanXRQr2_Chr08g0348121</name>
</gene>
<keyword evidence="6 14" id="KW-1133">Transmembrane helix</keyword>
<feature type="transmembrane region" description="Helical" evidence="14">
    <location>
        <begin position="781"/>
        <end position="802"/>
    </location>
</feature>
<dbReference type="EMBL" id="CM007897">
    <property type="protein sequence ID" value="OTG19234.1"/>
    <property type="molecule type" value="Genomic_DNA"/>
</dbReference>
<dbReference type="EMBL" id="MNCJ02000323">
    <property type="protein sequence ID" value="KAF5796156.1"/>
    <property type="molecule type" value="Genomic_DNA"/>
</dbReference>
<keyword evidence="9 13" id="KW-0675">Receptor</keyword>
<dbReference type="InterPro" id="IPR017103">
    <property type="entry name" value="Iontropic_Glu_rcpt_pln"/>
</dbReference>
<keyword evidence="10" id="KW-0325">Glycoprotein</keyword>
<evidence type="ECO:0000256" key="3">
    <source>
        <dbReference type="ARBA" id="ARBA00022448"/>
    </source>
</evidence>
<comment type="function">
    <text evidence="13">Glutamate-gated receptor that probably acts as non-selective cation channel.</text>
</comment>
<evidence type="ECO:0000256" key="7">
    <source>
        <dbReference type="ARBA" id="ARBA00023065"/>
    </source>
</evidence>
<dbReference type="PANTHER" id="PTHR18966">
    <property type="entry name" value="IONOTROPIC GLUTAMATE RECEPTOR"/>
    <property type="match status" value="1"/>
</dbReference>
<name>A0A251U7Z5_HELAN</name>
<dbReference type="InterPro" id="IPR001320">
    <property type="entry name" value="Iontro_rcpt_C"/>
</dbReference>
<evidence type="ECO:0000259" key="16">
    <source>
        <dbReference type="SMART" id="SM00079"/>
    </source>
</evidence>
<comment type="similarity">
    <text evidence="2 13">Belongs to the glutamate-gated ion channel (TC 1.A.10.1) family.</text>
</comment>
<dbReference type="FunFam" id="3.40.50.2300:FF:000081">
    <property type="entry name" value="Glutamate receptor"/>
    <property type="match status" value="1"/>
</dbReference>
<dbReference type="Gene3D" id="3.40.50.2300">
    <property type="match status" value="2"/>
</dbReference>
<evidence type="ECO:0000313" key="19">
    <source>
        <dbReference type="Proteomes" id="UP000215914"/>
    </source>
</evidence>
<keyword evidence="11 13" id="KW-1071">Ligand-gated ion channel</keyword>
<dbReference type="InterPro" id="IPR028082">
    <property type="entry name" value="Peripla_BP_I"/>
</dbReference>
<evidence type="ECO:0000313" key="18">
    <source>
        <dbReference type="EMBL" id="OTG19234.1"/>
    </source>
</evidence>
<dbReference type="InterPro" id="IPR019594">
    <property type="entry name" value="Glu/Gly-bd"/>
</dbReference>
<evidence type="ECO:0000256" key="11">
    <source>
        <dbReference type="ARBA" id="ARBA00023286"/>
    </source>
</evidence>